<name>A0ABP8N8T0_9BACT</name>
<dbReference type="Proteomes" id="UP001500067">
    <property type="component" value="Unassembled WGS sequence"/>
</dbReference>
<keyword evidence="1 2" id="KW-0732">Signal</keyword>
<evidence type="ECO:0000259" key="4">
    <source>
        <dbReference type="Pfam" id="PF13860"/>
    </source>
</evidence>
<dbReference type="InterPro" id="IPR029031">
    <property type="entry name" value="Gingipain_N_sf"/>
</dbReference>
<accession>A0ABP8N8T0</accession>
<dbReference type="Pfam" id="PF13860">
    <property type="entry name" value="FlgD_ig"/>
    <property type="match status" value="1"/>
</dbReference>
<dbReference type="EMBL" id="BAABFA010000008">
    <property type="protein sequence ID" value="GAA4463235.1"/>
    <property type="molecule type" value="Genomic_DNA"/>
</dbReference>
<dbReference type="InterPro" id="IPR029030">
    <property type="entry name" value="Caspase-like_dom_sf"/>
</dbReference>
<evidence type="ECO:0000259" key="3">
    <source>
        <dbReference type="Pfam" id="PF01364"/>
    </source>
</evidence>
<dbReference type="Gene3D" id="3.40.50.10390">
    <property type="entry name" value="Gingipain r, domain 1"/>
    <property type="match status" value="1"/>
</dbReference>
<feature type="chain" id="PRO_5046339527" evidence="2">
    <location>
        <begin position="26"/>
        <end position="1249"/>
    </location>
</feature>
<evidence type="ECO:0000313" key="5">
    <source>
        <dbReference type="EMBL" id="GAA4463235.1"/>
    </source>
</evidence>
<feature type="domain" description="FlgD/Vpr Ig-like" evidence="4">
    <location>
        <begin position="1164"/>
        <end position="1232"/>
    </location>
</feature>
<keyword evidence="6" id="KW-1185">Reference proteome</keyword>
<dbReference type="Pfam" id="PF01364">
    <property type="entry name" value="Peptidase_C25"/>
    <property type="match status" value="1"/>
</dbReference>
<proteinExistence type="predicted"/>
<reference evidence="6" key="1">
    <citation type="journal article" date="2019" name="Int. J. Syst. Evol. Microbiol.">
        <title>The Global Catalogue of Microorganisms (GCM) 10K type strain sequencing project: providing services to taxonomists for standard genome sequencing and annotation.</title>
        <authorList>
            <consortium name="The Broad Institute Genomics Platform"/>
            <consortium name="The Broad Institute Genome Sequencing Center for Infectious Disease"/>
            <person name="Wu L."/>
            <person name="Ma J."/>
        </authorList>
    </citation>
    <scope>NUCLEOTIDE SEQUENCE [LARGE SCALE GENOMIC DNA]</scope>
    <source>
        <strain evidence="6">JCM 32105</strain>
    </source>
</reference>
<dbReference type="CDD" id="cd02258">
    <property type="entry name" value="Peptidase_C25_N"/>
    <property type="match status" value="1"/>
</dbReference>
<protein>
    <submittedName>
        <fullName evidence="5">Type IX secretion system sortase PorU</fullName>
    </submittedName>
</protein>
<comment type="caution">
    <text evidence="5">The sequence shown here is derived from an EMBL/GenBank/DDBJ whole genome shotgun (WGS) entry which is preliminary data.</text>
</comment>
<dbReference type="NCBIfam" id="NF033707">
    <property type="entry name" value="T9SS_sortase"/>
    <property type="match status" value="1"/>
</dbReference>
<gene>
    <name evidence="5" type="primary">porU</name>
    <name evidence="5" type="ORF">GCM10023093_11280</name>
</gene>
<sequence length="1249" mass="135649">MRMKRIFPALIASFGMLAAWLPAAARTETYNVNNDEIYGGYIVKKIWLDQYATPKVSVGDIIYADAAIPAGIEPSAPQNVQLVLGMELKRPLVLVRIPVYSKDANGVGHKVTAFSLTITEDAQQASAPVAAKGTASDVTTSVLSTGTWYRIGITRTGFHKIDAALMTAMGLNPGLVNPANLRVYGNGGRMLPEQNFLPRAVDLEENATVVNDNGNGMFDAGEHVIFYGMGPQGWDADSASDRFSHVKNLYTDTAYYFITFDKGPGLRVQEQAAAPGGNVTVTDFNYYDMHDVDLVNPPGFGKTWYGEQFNPLAGNLTQSFNFDLGAVSTNVRVRVSMGVIGEGGSNCNVLVNGGMVGNLAYPLGTGESTQIQIKNGEWPAAAPAASAFVTLGYTPSGGSVAYLNFVEVNARRPLAMSGDQLSFRDLRSYGAGKVANYVLQGANSATRIWDVTDPQMPVALNGSLAGSTYTFSRDAATLHEFAAMNSQNVYSPVYSGAVANQNLHGAAQVDNIIVTNKAFLQAANDLANYHRTHDNLRVLVVTPEEIYNEFSSGGQDISAIRDFVRMFYKRAGTDVSQMPRYLTLIGAASYDYKDRLPNNSNFVPVFESAESSYDLAAVLTDDFYGFLDDNEYIENNLIYNTLDIGIGRLPARSVEDAGNMVYKIMNYKSPATLGPWRLASTLVADNADGAGDHMEDAEQMGSHITGTTHGLYNHSKIYVDAIPRITTPAGARCPNALAAIADRVYKGTMLINYSGHGNTQVWAEERILTPEDFNKWSNANMLPFMVTATCDYGQYDHPQYVSAGEQLVIKKNGGVISMLTTTAAVYANYNNPLNALFLKTQLAQTSGGEWHTFGEASRIGKNATYATSINPNELANYRKFALLGDPALKPNFPEHFVEIDSIMDVATSEPADTVKALGAYRISGRVHDAGGSTLTGFNGILSVSFFDKPRTISTITTVNKTFKLQDNLVYKGKVSVTDGRFSYTFIAPKDINYYYGTAKISHYAHNGVTDAAGADTSIAVGGFSDNPVISDKPPVVQPYINDSMFQNGGVTGTNTSLFVSLFSETGINVSGNKLGHDLTAVLDDNIEQPYILNDHYETAPNTYQRGYVNFPINGIPNGRHTITVKAWDVNNNSGEGSVDFVVVDGKVMAIENLGNYPNPFSNSTRFVFEHNHPDEDLNVKINIFNTAGALVRGIEQQFTPTGSRTAEITWDGTDDNGSRLASGMYVYRMMITTDKGYRSSAYQKLVIAR</sequence>
<organism evidence="5 6">
    <name type="scientific">Nemorincola caseinilytica</name>
    <dbReference type="NCBI Taxonomy" id="2054315"/>
    <lineage>
        <taxon>Bacteria</taxon>
        <taxon>Pseudomonadati</taxon>
        <taxon>Bacteroidota</taxon>
        <taxon>Chitinophagia</taxon>
        <taxon>Chitinophagales</taxon>
        <taxon>Chitinophagaceae</taxon>
        <taxon>Nemorincola</taxon>
    </lineage>
</organism>
<evidence type="ECO:0000256" key="1">
    <source>
        <dbReference type="ARBA" id="ARBA00022729"/>
    </source>
</evidence>
<dbReference type="InterPro" id="IPR001769">
    <property type="entry name" value="Gingipain"/>
</dbReference>
<evidence type="ECO:0000313" key="6">
    <source>
        <dbReference type="Proteomes" id="UP001500067"/>
    </source>
</evidence>
<dbReference type="Gene3D" id="3.40.50.1460">
    <property type="match status" value="1"/>
</dbReference>
<feature type="domain" description="Gingipain" evidence="3">
    <location>
        <begin position="512"/>
        <end position="889"/>
    </location>
</feature>
<dbReference type="SUPFAM" id="SSF52129">
    <property type="entry name" value="Caspase-like"/>
    <property type="match status" value="1"/>
</dbReference>
<dbReference type="InterPro" id="IPR025965">
    <property type="entry name" value="FlgD/Vpr_Ig-like"/>
</dbReference>
<feature type="signal peptide" evidence="2">
    <location>
        <begin position="1"/>
        <end position="25"/>
    </location>
</feature>
<dbReference type="Gene3D" id="2.60.40.4070">
    <property type="match status" value="1"/>
</dbReference>
<evidence type="ECO:0000256" key="2">
    <source>
        <dbReference type="SAM" id="SignalP"/>
    </source>
</evidence>